<dbReference type="PROSITE" id="PS51318">
    <property type="entry name" value="TAT"/>
    <property type="match status" value="1"/>
</dbReference>
<dbReference type="RefSeq" id="WP_155052239.1">
    <property type="nucleotide sequence ID" value="NZ_BAAAIB010000008.1"/>
</dbReference>
<feature type="chain" id="PRO_5026053541" description="VCBS repeat-containing protein" evidence="1">
    <location>
        <begin position="30"/>
        <end position="473"/>
    </location>
</feature>
<dbReference type="OrthoDB" id="9758772at2"/>
<dbReference type="InterPro" id="IPR006311">
    <property type="entry name" value="TAT_signal"/>
</dbReference>
<evidence type="ECO:0000313" key="3">
    <source>
        <dbReference type="Proteomes" id="UP000433071"/>
    </source>
</evidence>
<protein>
    <recommendedName>
        <fullName evidence="4">VCBS repeat-containing protein</fullName>
    </recommendedName>
</protein>
<dbReference type="InterPro" id="IPR028994">
    <property type="entry name" value="Integrin_alpha_N"/>
</dbReference>
<organism evidence="2 3">
    <name type="scientific">Agromyces bracchium</name>
    <dbReference type="NCBI Taxonomy" id="88376"/>
    <lineage>
        <taxon>Bacteria</taxon>
        <taxon>Bacillati</taxon>
        <taxon>Actinomycetota</taxon>
        <taxon>Actinomycetes</taxon>
        <taxon>Micrococcales</taxon>
        <taxon>Microbacteriaceae</taxon>
        <taxon>Agromyces</taxon>
    </lineage>
</organism>
<name>A0A6I3M8Y4_9MICO</name>
<dbReference type="Proteomes" id="UP000433071">
    <property type="component" value="Unassembled WGS sequence"/>
</dbReference>
<evidence type="ECO:0000256" key="1">
    <source>
        <dbReference type="SAM" id="SignalP"/>
    </source>
</evidence>
<dbReference type="SUPFAM" id="SSF69318">
    <property type="entry name" value="Integrin alpha N-terminal domain"/>
    <property type="match status" value="1"/>
</dbReference>
<reference evidence="2 3" key="1">
    <citation type="submission" date="2019-11" db="EMBL/GenBank/DDBJ databases">
        <title>Agromyces kandeliae sp. nov., isolated from mangrove soil.</title>
        <authorList>
            <person name="Wang R."/>
        </authorList>
    </citation>
    <scope>NUCLEOTIDE SEQUENCE [LARGE SCALE GENOMIC DNA]</scope>
    <source>
        <strain evidence="2 3">JCM 11433</strain>
    </source>
</reference>
<proteinExistence type="predicted"/>
<evidence type="ECO:0000313" key="2">
    <source>
        <dbReference type="EMBL" id="MTH69228.1"/>
    </source>
</evidence>
<accession>A0A6I3M8Y4</accession>
<dbReference type="AlphaFoldDB" id="A0A6I3M8Y4"/>
<comment type="caution">
    <text evidence="2">The sequence shown here is derived from an EMBL/GenBank/DDBJ whole genome shotgun (WGS) entry which is preliminary data.</text>
</comment>
<feature type="signal peptide" evidence="1">
    <location>
        <begin position="1"/>
        <end position="29"/>
    </location>
</feature>
<keyword evidence="1" id="KW-0732">Signal</keyword>
<sequence>MSHRRKVAMIAAVGAVAAAITAGATPAVAATAPAPGNWYYLTNGTTGGTADVSFAYGRADDEVHVGDWNGDATDTLGVRRGATYYLTNGTTGGEADVTFTYGWPEDTVLVGDWDGDGTDTLGVRRGQWYHLTNGTTGGAADISFAYGKADDVVLVGDWDGDGKDTLGVRRGSSYYLTNGTTGGQADITFAYGKAADVVLVGDWNGDGTDTLGVRRSSTYYLTNGTTGGTADITFAYGRSTDVVLVGDWNGDGTDTLGVRRPAVVRATIPAMPGGQERVSFAIPGHLKRGLYKSMGLDKYQCGWETGYWLNGLVPTHNYGIGSDPGEPAYVELGDGADRFTQSAYPWGDKPLPACAGWIEALPTDPVEIRTAGGDGGFRLGHDVTAGTYRMLSSGCRVQAVRDFEGWYHGSGGKTSVLAERYFYYEENTTFELKLNYSGVPVRGYLFSDGCRWEKATVTNSTAATTASSLIALD</sequence>
<dbReference type="EMBL" id="WMLB01000025">
    <property type="protein sequence ID" value="MTH69228.1"/>
    <property type="molecule type" value="Genomic_DNA"/>
</dbReference>
<keyword evidence="3" id="KW-1185">Reference proteome</keyword>
<evidence type="ECO:0008006" key="4">
    <source>
        <dbReference type="Google" id="ProtNLM"/>
    </source>
</evidence>
<gene>
    <name evidence="2" type="ORF">GJ743_12705</name>
</gene>